<name>A0A8J7VUL0_9GAMM</name>
<gene>
    <name evidence="2" type="ORF">KB893_11890</name>
</gene>
<comment type="caution">
    <text evidence="2">The sequence shown here is derived from an EMBL/GenBank/DDBJ whole genome shotgun (WGS) entry which is preliminary data.</text>
</comment>
<feature type="compositionally biased region" description="Pro residues" evidence="1">
    <location>
        <begin position="23"/>
        <end position="44"/>
    </location>
</feature>
<feature type="region of interest" description="Disordered" evidence="1">
    <location>
        <begin position="9"/>
        <end position="44"/>
    </location>
</feature>
<evidence type="ECO:0000313" key="2">
    <source>
        <dbReference type="EMBL" id="MBR0563207.1"/>
    </source>
</evidence>
<dbReference type="AlphaFoldDB" id="A0A8J7VUL0"/>
<reference evidence="2" key="1">
    <citation type="submission" date="2021-04" db="EMBL/GenBank/DDBJ databases">
        <authorList>
            <person name="Karlyshev A.V."/>
        </authorList>
    </citation>
    <scope>NUCLEOTIDE SEQUENCE</scope>
    <source>
        <strain evidence="2">LMG 29479</strain>
    </source>
</reference>
<sequence length="103" mass="10651">MGYTLFELAGSEPEAPAARPAAEPAPGPAPEPARPAVAPPQGDPLPPRLAAALWRAIGTAPAAGSLREEFPILLPPAAVLRTAAGKRALWPALRRLRGSRARP</sequence>
<accession>A0A8J7VUL0</accession>
<organism evidence="2">
    <name type="scientific">Coralloluteibacterium stylophorae</name>
    <dbReference type="NCBI Taxonomy" id="1776034"/>
    <lineage>
        <taxon>Bacteria</taxon>
        <taxon>Pseudomonadati</taxon>
        <taxon>Pseudomonadota</taxon>
        <taxon>Gammaproteobacteria</taxon>
        <taxon>Lysobacterales</taxon>
        <taxon>Lysobacteraceae</taxon>
        <taxon>Coralloluteibacterium</taxon>
    </lineage>
</organism>
<evidence type="ECO:0000256" key="1">
    <source>
        <dbReference type="SAM" id="MobiDB-lite"/>
    </source>
</evidence>
<feature type="compositionally biased region" description="Low complexity" evidence="1">
    <location>
        <begin position="9"/>
        <end position="22"/>
    </location>
</feature>
<dbReference type="EMBL" id="JAGQFT010000109">
    <property type="protein sequence ID" value="MBR0563207.1"/>
    <property type="molecule type" value="Genomic_DNA"/>
</dbReference>
<proteinExistence type="predicted"/>
<protein>
    <submittedName>
        <fullName evidence="2">Uncharacterized protein</fullName>
    </submittedName>
</protein>